<keyword evidence="5" id="KW-1185">Reference proteome</keyword>
<dbReference type="GO" id="GO:0006355">
    <property type="term" value="P:regulation of DNA-templated transcription"/>
    <property type="evidence" value="ECO:0007669"/>
    <property type="project" value="InterPro"/>
</dbReference>
<evidence type="ECO:0000313" key="4">
    <source>
        <dbReference type="EMBL" id="QTX10561.1"/>
    </source>
</evidence>
<keyword evidence="3" id="KW-0614">Plasmid</keyword>
<evidence type="ECO:0000313" key="5">
    <source>
        <dbReference type="Proteomes" id="UP000664466"/>
    </source>
</evidence>
<reference evidence="4" key="2">
    <citation type="submission" date="2021-04" db="EMBL/GenBank/DDBJ databases">
        <title>Complete Genome and methylome analysis of Thiothrix fructosivorans ATCC 49748.</title>
        <authorList>
            <person name="Fomenkov A."/>
            <person name="Sun L."/>
            <person name="Vincze T."/>
            <person name="Grabovich M.Y."/>
            <person name="Roberts R.J."/>
        </authorList>
    </citation>
    <scope>NUCLEOTIDE SEQUENCE</scope>
    <source>
        <strain evidence="4">ATCC 49748</strain>
    </source>
</reference>
<evidence type="ECO:0000313" key="3">
    <source>
        <dbReference type="EMBL" id="MBO0611783.1"/>
    </source>
</evidence>
<dbReference type="InterPro" id="IPR010985">
    <property type="entry name" value="Ribbon_hlx_hlx"/>
</dbReference>
<evidence type="ECO:0000259" key="2">
    <source>
        <dbReference type="Pfam" id="PF03869"/>
    </source>
</evidence>
<reference evidence="3 5" key="1">
    <citation type="submission" date="2021-03" db="EMBL/GenBank/DDBJ databases">
        <title>Draft genome and methylome analysis of Thiotrix fructosivoruns ATCC 49748.</title>
        <authorList>
            <person name="Fomenkov A."/>
            <person name="Grabovich M.Y."/>
            <person name="Roberts R.J."/>
        </authorList>
    </citation>
    <scope>NUCLEOTIDE SEQUENCE [LARGE SCALE GENOMIC DNA]</scope>
    <source>
        <strain evidence="3 5">ATCC 49748</strain>
        <plasmid evidence="3">pTfr446</plasmid>
    </source>
</reference>
<geneLocation type="plasmid" evidence="3">
    <name>pTfr446</name>
</geneLocation>
<dbReference type="EMBL" id="JAFMPM010000005">
    <property type="protein sequence ID" value="MBO0611783.1"/>
    <property type="molecule type" value="Genomic_DNA"/>
</dbReference>
<name>A0A8B0SHF5_9GAMM</name>
<sequence>MNKEKQITPYPLRLESDLRKRLEEVAAQNGRSLHAEIIACLSVASGHKSDAEKADEERIRAIALEVVREELKKSGVAPAPEHETGFSIPMQKRHY</sequence>
<proteinExistence type="predicted"/>
<keyword evidence="4" id="KW-0238">DNA-binding</keyword>
<feature type="domain" description="Arc-like DNA binding" evidence="2">
    <location>
        <begin position="12"/>
        <end position="41"/>
    </location>
</feature>
<dbReference type="Gene3D" id="1.10.1220.10">
    <property type="entry name" value="Met repressor-like"/>
    <property type="match status" value="1"/>
</dbReference>
<dbReference type="SUPFAM" id="SSF47598">
    <property type="entry name" value="Ribbon-helix-helix"/>
    <property type="match status" value="1"/>
</dbReference>
<dbReference type="EMBL" id="CP072748">
    <property type="protein sequence ID" value="QTX10561.1"/>
    <property type="molecule type" value="Genomic_DNA"/>
</dbReference>
<gene>
    <name evidence="4" type="ORF">J1836_018650</name>
    <name evidence="3" type="ORF">J1836_02415</name>
</gene>
<dbReference type="Proteomes" id="UP000664466">
    <property type="component" value="Unassembled WGS sequence"/>
</dbReference>
<dbReference type="AlphaFoldDB" id="A0A8B0SHF5"/>
<dbReference type="RefSeq" id="WP_207249297.1">
    <property type="nucleotide sequence ID" value="NZ_JAFMPM010000005.1"/>
</dbReference>
<dbReference type="GO" id="GO:0003677">
    <property type="term" value="F:DNA binding"/>
    <property type="evidence" value="ECO:0007669"/>
    <property type="project" value="UniProtKB-KW"/>
</dbReference>
<dbReference type="InterPro" id="IPR005569">
    <property type="entry name" value="Arc_DNA-bd_dom"/>
</dbReference>
<protein>
    <submittedName>
        <fullName evidence="4">Arc family DNA-binding protein</fullName>
    </submittedName>
</protein>
<accession>A0A8B0SHF5</accession>
<feature type="region of interest" description="Disordered" evidence="1">
    <location>
        <begin position="73"/>
        <end position="95"/>
    </location>
</feature>
<dbReference type="InterPro" id="IPR013321">
    <property type="entry name" value="Arc_rbn_hlx_hlx"/>
</dbReference>
<dbReference type="Pfam" id="PF03869">
    <property type="entry name" value="Arc"/>
    <property type="match status" value="1"/>
</dbReference>
<evidence type="ECO:0000256" key="1">
    <source>
        <dbReference type="SAM" id="MobiDB-lite"/>
    </source>
</evidence>
<organism evidence="4">
    <name type="scientific">Thiothrix fructosivorans</name>
    <dbReference type="NCBI Taxonomy" id="111770"/>
    <lineage>
        <taxon>Bacteria</taxon>
        <taxon>Pseudomonadati</taxon>
        <taxon>Pseudomonadota</taxon>
        <taxon>Gammaproteobacteria</taxon>
        <taxon>Thiotrichales</taxon>
        <taxon>Thiotrichaceae</taxon>
        <taxon>Thiothrix</taxon>
    </lineage>
</organism>